<dbReference type="RefSeq" id="WP_171321995.1">
    <property type="nucleotide sequence ID" value="NZ_JABFBC010000001.1"/>
</dbReference>
<dbReference type="EMBL" id="JABFBC010000001">
    <property type="protein sequence ID" value="NNU79214.1"/>
    <property type="molecule type" value="Genomic_DNA"/>
</dbReference>
<feature type="domain" description="PD-(D/E)XK endonuclease-like" evidence="1">
    <location>
        <begin position="718"/>
        <end position="944"/>
    </location>
</feature>
<dbReference type="SUPFAM" id="SSF52540">
    <property type="entry name" value="P-loop containing nucleoside triphosphate hydrolases"/>
    <property type="match status" value="1"/>
</dbReference>
<name>A0A849KZK3_9RHOB</name>
<sequence>MAERLFPAADGPRVFGLPPGVDFGAELLAGLDARIADWSPEAVARIEVVVNTARARRRLLALAEDRGVWFPPRIRVLSDMVRDDPALPPLLPPIRRRLELARLVRALLAEVPEAGARASAYAMADGLATILAEMQIEGVSFQRLATLDAPEDAGHWQRSLRFLTLIRPVLEAPEGDAADPDRRLALAMARRAAAWIDAPPVHPVIVAGSTGSRGATARFMAAVAALPQGAVVLPGLDAELPAEVWAELAEGDAAADHPQAGLARFSAGLGIAPGAVENWSGGAPPSTARNALVSLAMRPAPVTDQWLRDGPALVPSLDAATEGLTLMEARDPREEAGAIALALRRVLAQGQRAALVTPDRTLARQVRAMLDRWGIEPDDSAGRPLDLTPPGGFLRLSAALLSGPVDPVTLIALLKHPLTASTEGARGRHMHCTGFLERRFRSDGGPVAHPGRIAEWAGHAGAPPGFADWAAWLAACHPAPLKGAQPLGAFLTAHLALAEKLAAGPGQMGSGTLWEERPGQAARLLADQLTAHAEAAGEMPVAEYRALLRSAMAGVDVPEPAYLPDPRVAIWGTLEARTQSADLIILGGLNEGTWPRLPRPDPWLSRTMRAAAGMPQPERQIGLSAHDFQQAIGGPQVILSRAIRDGEAPTVPARWLLRLTNLMTGLGPEGAAALQAMRRRGDDLLAVARRLDDGDPSIRARRPAPVVPASMFPAQLPVTTIERLVRDPYAVYARHILRLRKLDPLARVPDHMERGIRIHAVLEKFVTRTAQGLPADAEALFRQTVEEVLEATVPWPAARRIWIARLQALAAWFVQTEADRRRIALPHSMEAQGSLTLDGVPCDFTLTARADRIDTDGAGAVAIYDYKGGLPGKEEARLFHKQLPLEGWMALNGGFPDVQASHVAALTLIGTSSGGKLLELDCDADSLAQTWDGLRRLIAAYQAGGQPFRARARIRKRTDAGDYDQLARLGEWQDGDPVEPEVLE</sequence>
<dbReference type="AlphaFoldDB" id="A0A849KZK3"/>
<evidence type="ECO:0000313" key="3">
    <source>
        <dbReference type="Proteomes" id="UP000572377"/>
    </source>
</evidence>
<comment type="caution">
    <text evidence="2">The sequence shown here is derived from an EMBL/GenBank/DDBJ whole genome shotgun (WGS) entry which is preliminary data.</text>
</comment>
<gene>
    <name evidence="2" type="primary">addB</name>
    <name evidence="2" type="ORF">HMH01_02070</name>
</gene>
<organism evidence="2 3">
    <name type="scientific">Halovulum dunhuangense</name>
    <dbReference type="NCBI Taxonomy" id="1505036"/>
    <lineage>
        <taxon>Bacteria</taxon>
        <taxon>Pseudomonadati</taxon>
        <taxon>Pseudomonadota</taxon>
        <taxon>Alphaproteobacteria</taxon>
        <taxon>Rhodobacterales</taxon>
        <taxon>Paracoccaceae</taxon>
        <taxon>Halovulum</taxon>
    </lineage>
</organism>
<evidence type="ECO:0000313" key="2">
    <source>
        <dbReference type="EMBL" id="NNU79214.1"/>
    </source>
</evidence>
<reference evidence="2 3" key="1">
    <citation type="submission" date="2020-05" db="EMBL/GenBank/DDBJ databases">
        <title>Gimesia benthica sp. nov., a novel planctomycete isolated from a deep-sea water sample of the Northwest Indian Ocean.</title>
        <authorList>
            <person name="Wang J."/>
            <person name="Ruan C."/>
            <person name="Song L."/>
            <person name="Zhu Y."/>
            <person name="Li A."/>
            <person name="Zheng X."/>
            <person name="Wang L."/>
            <person name="Lu Z."/>
            <person name="Huang Y."/>
            <person name="Du W."/>
            <person name="Zhou Y."/>
            <person name="Huang L."/>
            <person name="Dai X."/>
        </authorList>
    </citation>
    <scope>NUCLEOTIDE SEQUENCE [LARGE SCALE GENOMIC DNA]</scope>
    <source>
        <strain evidence="2 3">YYQ-30</strain>
    </source>
</reference>
<dbReference type="InterPro" id="IPR027417">
    <property type="entry name" value="P-loop_NTPase"/>
</dbReference>
<dbReference type="Pfam" id="PF12705">
    <property type="entry name" value="PDDEXK_1"/>
    <property type="match status" value="1"/>
</dbReference>
<dbReference type="InterPro" id="IPR038726">
    <property type="entry name" value="PDDEXK_AddAB-type"/>
</dbReference>
<dbReference type="InterPro" id="IPR014153">
    <property type="entry name" value="Ds_break_AddB"/>
</dbReference>
<proteinExistence type="predicted"/>
<keyword evidence="3" id="KW-1185">Reference proteome</keyword>
<dbReference type="Proteomes" id="UP000572377">
    <property type="component" value="Unassembled WGS sequence"/>
</dbReference>
<protein>
    <submittedName>
        <fullName evidence="2">Double-strand break repair protein AddB</fullName>
    </submittedName>
</protein>
<dbReference type="NCBIfam" id="TIGR02786">
    <property type="entry name" value="addB_alphas"/>
    <property type="match status" value="1"/>
</dbReference>
<accession>A0A849KZK3</accession>
<evidence type="ECO:0000259" key="1">
    <source>
        <dbReference type="Pfam" id="PF12705"/>
    </source>
</evidence>